<dbReference type="AlphaFoldDB" id="A0AAV7JAB3"/>
<comment type="caution">
    <text evidence="1">The sequence shown here is derived from an EMBL/GenBank/DDBJ whole genome shotgun (WGS) entry which is preliminary data.</text>
</comment>
<organism evidence="1 2">
    <name type="scientific">Cotesia glomerata</name>
    <name type="common">Lepidopteran parasitic wasp</name>
    <name type="synonym">Apanteles glomeratus</name>
    <dbReference type="NCBI Taxonomy" id="32391"/>
    <lineage>
        <taxon>Eukaryota</taxon>
        <taxon>Metazoa</taxon>
        <taxon>Ecdysozoa</taxon>
        <taxon>Arthropoda</taxon>
        <taxon>Hexapoda</taxon>
        <taxon>Insecta</taxon>
        <taxon>Pterygota</taxon>
        <taxon>Neoptera</taxon>
        <taxon>Endopterygota</taxon>
        <taxon>Hymenoptera</taxon>
        <taxon>Apocrita</taxon>
        <taxon>Ichneumonoidea</taxon>
        <taxon>Braconidae</taxon>
        <taxon>Microgastrinae</taxon>
        <taxon>Cotesia</taxon>
    </lineage>
</organism>
<dbReference type="Proteomes" id="UP000826195">
    <property type="component" value="Unassembled WGS sequence"/>
</dbReference>
<name>A0AAV7JAB3_COTGL</name>
<accession>A0AAV7JAB3</accession>
<evidence type="ECO:0000313" key="1">
    <source>
        <dbReference type="EMBL" id="KAH0568404.1"/>
    </source>
</evidence>
<sequence length="102" mass="11349">MCPGKGAGADVRVEKRAAAHCARDVTGRGTELEEKRVENNSVLSVTRVPDTELRITRPLISAKTLVPWTIVHRTLLTSGPENNFHGYFFGCQNLSRLMRSQK</sequence>
<dbReference type="EMBL" id="JAHXZJ010000001">
    <property type="protein sequence ID" value="KAH0568404.1"/>
    <property type="molecule type" value="Genomic_DNA"/>
</dbReference>
<evidence type="ECO:0000313" key="2">
    <source>
        <dbReference type="Proteomes" id="UP000826195"/>
    </source>
</evidence>
<proteinExistence type="predicted"/>
<protein>
    <submittedName>
        <fullName evidence="1">Uncharacterized protein</fullName>
    </submittedName>
</protein>
<keyword evidence="2" id="KW-1185">Reference proteome</keyword>
<reference evidence="1 2" key="1">
    <citation type="journal article" date="2021" name="J. Hered.">
        <title>A chromosome-level genome assembly of the parasitoid wasp, Cotesia glomerata (Hymenoptera: Braconidae).</title>
        <authorList>
            <person name="Pinto B.J."/>
            <person name="Weis J.J."/>
            <person name="Gamble T."/>
            <person name="Ode P.J."/>
            <person name="Paul R."/>
            <person name="Zaspel J.M."/>
        </authorList>
    </citation>
    <scope>NUCLEOTIDE SEQUENCE [LARGE SCALE GENOMIC DNA]</scope>
    <source>
        <strain evidence="1">CgM1</strain>
    </source>
</reference>
<gene>
    <name evidence="1" type="ORF">KQX54_020740</name>
</gene>